<evidence type="ECO:0000313" key="10">
    <source>
        <dbReference type="Proteomes" id="UP000886893"/>
    </source>
</evidence>
<organism evidence="9 10">
    <name type="scientific">Candidatus Caccosoma faecigallinarum</name>
    <dbReference type="NCBI Taxonomy" id="2840720"/>
    <lineage>
        <taxon>Bacteria</taxon>
        <taxon>Bacillati</taxon>
        <taxon>Bacillota</taxon>
        <taxon>Bacillota incertae sedis</taxon>
        <taxon>Candidatus Caccosoma</taxon>
    </lineage>
</organism>
<dbReference type="GO" id="GO:0016020">
    <property type="term" value="C:membrane"/>
    <property type="evidence" value="ECO:0007669"/>
    <property type="project" value="UniProtKB-SubCell"/>
</dbReference>
<name>A0A9D1G7M8_9FIRM</name>
<keyword evidence="7 8" id="KW-0472">Membrane</keyword>
<evidence type="ECO:0000256" key="4">
    <source>
        <dbReference type="ARBA" id="ARBA00022927"/>
    </source>
</evidence>
<comment type="subcellular location">
    <subcellularLocation>
        <location evidence="1">Membrane</location>
    </subcellularLocation>
</comment>
<dbReference type="Gene3D" id="1.20.5.1030">
    <property type="entry name" value="Preprotein translocase secy subunit"/>
    <property type="match status" value="1"/>
</dbReference>
<dbReference type="Proteomes" id="UP000886893">
    <property type="component" value="Unassembled WGS sequence"/>
</dbReference>
<evidence type="ECO:0000256" key="1">
    <source>
        <dbReference type="ARBA" id="ARBA00004370"/>
    </source>
</evidence>
<dbReference type="GO" id="GO:0008320">
    <property type="term" value="F:protein transmembrane transporter activity"/>
    <property type="evidence" value="ECO:0007669"/>
    <property type="project" value="InterPro"/>
</dbReference>
<evidence type="ECO:0000256" key="5">
    <source>
        <dbReference type="ARBA" id="ARBA00022989"/>
    </source>
</evidence>
<reference evidence="9" key="2">
    <citation type="journal article" date="2021" name="PeerJ">
        <title>Extensive microbial diversity within the chicken gut microbiome revealed by metagenomics and culture.</title>
        <authorList>
            <person name="Gilroy R."/>
            <person name="Ravi A."/>
            <person name="Getino M."/>
            <person name="Pursley I."/>
            <person name="Horton D.L."/>
            <person name="Alikhan N.F."/>
            <person name="Baker D."/>
            <person name="Gharbi K."/>
            <person name="Hall N."/>
            <person name="Watson M."/>
            <person name="Adriaenssens E.M."/>
            <person name="Foster-Nyarko E."/>
            <person name="Jarju S."/>
            <person name="Secka A."/>
            <person name="Antonio M."/>
            <person name="Oren A."/>
            <person name="Chaudhuri R.R."/>
            <person name="La Ragione R."/>
            <person name="Hildebrand F."/>
            <person name="Pallen M.J."/>
        </authorList>
    </citation>
    <scope>NUCLEOTIDE SEQUENCE</scope>
    <source>
        <strain evidence="9">14508</strain>
    </source>
</reference>
<evidence type="ECO:0000256" key="7">
    <source>
        <dbReference type="ARBA" id="ARBA00023136"/>
    </source>
</evidence>
<dbReference type="GO" id="GO:0006605">
    <property type="term" value="P:protein targeting"/>
    <property type="evidence" value="ECO:0007669"/>
    <property type="project" value="InterPro"/>
</dbReference>
<feature type="transmembrane region" description="Helical" evidence="8">
    <location>
        <begin position="30"/>
        <end position="48"/>
    </location>
</feature>
<protein>
    <submittedName>
        <fullName evidence="9">Preprotein translocase subunit SecE</fullName>
    </submittedName>
</protein>
<keyword evidence="5 8" id="KW-1133">Transmembrane helix</keyword>
<dbReference type="EMBL" id="DVKI01000018">
    <property type="protein sequence ID" value="HIT16880.1"/>
    <property type="molecule type" value="Genomic_DNA"/>
</dbReference>
<evidence type="ECO:0000313" key="9">
    <source>
        <dbReference type="EMBL" id="HIT16880.1"/>
    </source>
</evidence>
<proteinExistence type="predicted"/>
<gene>
    <name evidence="9" type="primary">secE</name>
    <name evidence="9" type="ORF">IAD04_00655</name>
</gene>
<dbReference type="InterPro" id="IPR005807">
    <property type="entry name" value="SecE_bac"/>
</dbReference>
<evidence type="ECO:0000256" key="8">
    <source>
        <dbReference type="SAM" id="Phobius"/>
    </source>
</evidence>
<comment type="caution">
    <text evidence="9">The sequence shown here is derived from an EMBL/GenBank/DDBJ whole genome shotgun (WGS) entry which is preliminary data.</text>
</comment>
<keyword evidence="4" id="KW-0653">Protein transport</keyword>
<dbReference type="GO" id="GO:0009306">
    <property type="term" value="P:protein secretion"/>
    <property type="evidence" value="ECO:0007669"/>
    <property type="project" value="InterPro"/>
</dbReference>
<dbReference type="NCBIfam" id="TIGR00964">
    <property type="entry name" value="secE_bact"/>
    <property type="match status" value="1"/>
</dbReference>
<keyword evidence="6" id="KW-0811">Translocation</keyword>
<evidence type="ECO:0000256" key="6">
    <source>
        <dbReference type="ARBA" id="ARBA00023010"/>
    </source>
</evidence>
<evidence type="ECO:0000256" key="3">
    <source>
        <dbReference type="ARBA" id="ARBA00022692"/>
    </source>
</evidence>
<dbReference type="AlphaFoldDB" id="A0A9D1G7M8"/>
<accession>A0A9D1G7M8</accession>
<evidence type="ECO:0000256" key="2">
    <source>
        <dbReference type="ARBA" id="ARBA00022448"/>
    </source>
</evidence>
<dbReference type="InterPro" id="IPR038379">
    <property type="entry name" value="SecE_sf"/>
</dbReference>
<keyword evidence="3 8" id="KW-0812">Transmembrane</keyword>
<sequence length="58" mass="6708">MGLFFKGVVREGKKVRWPNKKSMYENTSTVLVFCVFFGLFFSASYVIAQSILKAIEYM</sequence>
<dbReference type="Pfam" id="PF00584">
    <property type="entry name" value="SecE"/>
    <property type="match status" value="1"/>
</dbReference>
<dbReference type="GO" id="GO:0006886">
    <property type="term" value="P:intracellular protein transport"/>
    <property type="evidence" value="ECO:0007669"/>
    <property type="project" value="InterPro"/>
</dbReference>
<keyword evidence="2" id="KW-0813">Transport</keyword>
<dbReference type="InterPro" id="IPR001901">
    <property type="entry name" value="Translocase_SecE/Sec61-g"/>
</dbReference>
<reference evidence="9" key="1">
    <citation type="submission" date="2020-10" db="EMBL/GenBank/DDBJ databases">
        <authorList>
            <person name="Gilroy R."/>
        </authorList>
    </citation>
    <scope>NUCLEOTIDE SEQUENCE</scope>
    <source>
        <strain evidence="9">14508</strain>
    </source>
</reference>